<sequence length="160" mass="18355">MGQVDLNERLSGTRVRLDRQRSRAPEPVPKFLRLTRKETRVREDQYTELTVLTRSLMRQRISKRERITENTLIRVAIDLLLAHRDQLRGSDEDELRRSVTSGVPDFRSPRATDRESSEVSESRAPEARDSRSNRVSKSRSPGERNLGSSAKSGPERRSAS</sequence>
<gene>
    <name evidence="2" type="ORF">GCM10025863_19700</name>
</gene>
<feature type="region of interest" description="Disordered" evidence="1">
    <location>
        <begin position="87"/>
        <end position="160"/>
    </location>
</feature>
<evidence type="ECO:0008006" key="4">
    <source>
        <dbReference type="Google" id="ProtNLM"/>
    </source>
</evidence>
<protein>
    <recommendedName>
        <fullName evidence="4">Centromere-binding protein ParB C-terminal domain-containing protein</fullName>
    </recommendedName>
</protein>
<dbReference type="Proteomes" id="UP001321543">
    <property type="component" value="Chromosome"/>
</dbReference>
<name>A0ABM8FUP3_9MICO</name>
<evidence type="ECO:0000313" key="3">
    <source>
        <dbReference type="Proteomes" id="UP001321543"/>
    </source>
</evidence>
<reference evidence="3" key="1">
    <citation type="journal article" date="2019" name="Int. J. Syst. Evol. Microbiol.">
        <title>The Global Catalogue of Microorganisms (GCM) 10K type strain sequencing project: providing services to taxonomists for standard genome sequencing and annotation.</title>
        <authorList>
            <consortium name="The Broad Institute Genomics Platform"/>
            <consortium name="The Broad Institute Genome Sequencing Center for Infectious Disease"/>
            <person name="Wu L."/>
            <person name="Ma J."/>
        </authorList>
    </citation>
    <scope>NUCLEOTIDE SEQUENCE [LARGE SCALE GENOMIC DNA]</scope>
    <source>
        <strain evidence="3">NBRC 106310</strain>
    </source>
</reference>
<dbReference type="EMBL" id="AP027728">
    <property type="protein sequence ID" value="BDZ39356.1"/>
    <property type="molecule type" value="Genomic_DNA"/>
</dbReference>
<organism evidence="2 3">
    <name type="scientific">Microbacterium suwonense</name>
    <dbReference type="NCBI Taxonomy" id="683047"/>
    <lineage>
        <taxon>Bacteria</taxon>
        <taxon>Bacillati</taxon>
        <taxon>Actinomycetota</taxon>
        <taxon>Actinomycetes</taxon>
        <taxon>Micrococcales</taxon>
        <taxon>Microbacteriaceae</taxon>
        <taxon>Microbacterium</taxon>
    </lineage>
</organism>
<evidence type="ECO:0000256" key="1">
    <source>
        <dbReference type="SAM" id="MobiDB-lite"/>
    </source>
</evidence>
<feature type="compositionally biased region" description="Basic and acidic residues" evidence="1">
    <location>
        <begin position="87"/>
        <end position="97"/>
    </location>
</feature>
<accession>A0ABM8FUP3</accession>
<proteinExistence type="predicted"/>
<feature type="compositionally biased region" description="Basic and acidic residues" evidence="1">
    <location>
        <begin position="107"/>
        <end position="132"/>
    </location>
</feature>
<evidence type="ECO:0000313" key="2">
    <source>
        <dbReference type="EMBL" id="BDZ39356.1"/>
    </source>
</evidence>
<keyword evidence="3" id="KW-1185">Reference proteome</keyword>